<keyword evidence="1" id="KW-0732">Signal</keyword>
<evidence type="ECO:0000313" key="4">
    <source>
        <dbReference type="Proteomes" id="UP001151760"/>
    </source>
</evidence>
<protein>
    <submittedName>
        <fullName evidence="3">Ribonuclease H-like domain-containing protein</fullName>
    </submittedName>
</protein>
<evidence type="ECO:0000259" key="2">
    <source>
        <dbReference type="Pfam" id="PF07727"/>
    </source>
</evidence>
<dbReference type="Proteomes" id="UP001151760">
    <property type="component" value="Unassembled WGS sequence"/>
</dbReference>
<reference evidence="3" key="1">
    <citation type="journal article" date="2022" name="Int. J. Mol. Sci.">
        <title>Draft Genome of Tanacetum Coccineum: Genomic Comparison of Closely Related Tanacetum-Family Plants.</title>
        <authorList>
            <person name="Yamashiro T."/>
            <person name="Shiraishi A."/>
            <person name="Nakayama K."/>
            <person name="Satake H."/>
        </authorList>
    </citation>
    <scope>NUCLEOTIDE SEQUENCE</scope>
</reference>
<dbReference type="EMBL" id="BQNB010021165">
    <property type="protein sequence ID" value="GJU03550.1"/>
    <property type="molecule type" value="Genomic_DNA"/>
</dbReference>
<feature type="chain" id="PRO_5045559677" evidence="1">
    <location>
        <begin position="17"/>
        <end position="313"/>
    </location>
</feature>
<dbReference type="PROSITE" id="PS51257">
    <property type="entry name" value="PROKAR_LIPOPROTEIN"/>
    <property type="match status" value="1"/>
</dbReference>
<keyword evidence="4" id="KW-1185">Reference proteome</keyword>
<proteinExistence type="predicted"/>
<evidence type="ECO:0000313" key="3">
    <source>
        <dbReference type="EMBL" id="GJU03550.1"/>
    </source>
</evidence>
<reference evidence="3" key="2">
    <citation type="submission" date="2022-01" db="EMBL/GenBank/DDBJ databases">
        <authorList>
            <person name="Yamashiro T."/>
            <person name="Shiraishi A."/>
            <person name="Satake H."/>
            <person name="Nakayama K."/>
        </authorList>
    </citation>
    <scope>NUCLEOTIDE SEQUENCE</scope>
</reference>
<organism evidence="3 4">
    <name type="scientific">Tanacetum coccineum</name>
    <dbReference type="NCBI Taxonomy" id="301880"/>
    <lineage>
        <taxon>Eukaryota</taxon>
        <taxon>Viridiplantae</taxon>
        <taxon>Streptophyta</taxon>
        <taxon>Embryophyta</taxon>
        <taxon>Tracheophyta</taxon>
        <taxon>Spermatophyta</taxon>
        <taxon>Magnoliopsida</taxon>
        <taxon>eudicotyledons</taxon>
        <taxon>Gunneridae</taxon>
        <taxon>Pentapetalae</taxon>
        <taxon>asterids</taxon>
        <taxon>campanulids</taxon>
        <taxon>Asterales</taxon>
        <taxon>Asteraceae</taxon>
        <taxon>Asteroideae</taxon>
        <taxon>Anthemideae</taxon>
        <taxon>Anthemidinae</taxon>
        <taxon>Tanacetum</taxon>
    </lineage>
</organism>
<comment type="caution">
    <text evidence="3">The sequence shown here is derived from an EMBL/GenBank/DDBJ whole genome shotgun (WGS) entry which is preliminary data.</text>
</comment>
<evidence type="ECO:0000256" key="1">
    <source>
        <dbReference type="SAM" id="SignalP"/>
    </source>
</evidence>
<dbReference type="Pfam" id="PF07727">
    <property type="entry name" value="RVT_2"/>
    <property type="match status" value="1"/>
</dbReference>
<gene>
    <name evidence="3" type="ORF">Tco_1113888</name>
</gene>
<dbReference type="InterPro" id="IPR013103">
    <property type="entry name" value="RVT_2"/>
</dbReference>
<feature type="signal peptide" evidence="1">
    <location>
        <begin position="1"/>
        <end position="16"/>
    </location>
</feature>
<feature type="domain" description="Reverse transcriptase Ty1/copia-type" evidence="2">
    <location>
        <begin position="260"/>
        <end position="312"/>
    </location>
</feature>
<sequence>MTKCLALSSIFVFSSCVLFSERETRVNKEEGTRKPEQWRWVGYRVLAGMEVITGVKFGPQEINGNTGLKKNIDAGQTEEENVSTQQYIVFPLWSSISSSYKSSYDKAEDDIVDDDACKKTAQESTMDTNSIFGNAYDDHDLETLNTPYADQSVGAEADFNNMEPSTVVSPIPTTRVHSIHPKAQIIGDPKSAVQTRGMTKKNSREHAMISYIQKQRRTNHKDFQNCLFACFLSQHEPTKISQALDDESWVEAMQEELLQFKIQKINVKSAFLYGTIEEEVYVCQHPGFVDLEFPKKVYKVEKALHGLHQAPKV</sequence>
<accession>A0ABQ5IV14</accession>
<name>A0ABQ5IV14_9ASTR</name>